<gene>
    <name evidence="1" type="ORF">H9L09_10025</name>
</gene>
<dbReference type="KEGG" id="nmes:H9L09_10025"/>
<protein>
    <submittedName>
        <fullName evidence="1">Uncharacterized protein</fullName>
    </submittedName>
</protein>
<accession>A0A7G9RG79</accession>
<dbReference type="RefSeq" id="WP_187580444.1">
    <property type="nucleotide sequence ID" value="NZ_CP060713.1"/>
</dbReference>
<evidence type="ECO:0000313" key="1">
    <source>
        <dbReference type="EMBL" id="QNN54604.1"/>
    </source>
</evidence>
<keyword evidence="2" id="KW-1185">Reference proteome</keyword>
<organism evidence="1 2">
    <name type="scientific">Nocardioides mesophilus</name>
    <dbReference type="NCBI Taxonomy" id="433659"/>
    <lineage>
        <taxon>Bacteria</taxon>
        <taxon>Bacillati</taxon>
        <taxon>Actinomycetota</taxon>
        <taxon>Actinomycetes</taxon>
        <taxon>Propionibacteriales</taxon>
        <taxon>Nocardioidaceae</taxon>
        <taxon>Nocardioides</taxon>
    </lineage>
</organism>
<proteinExistence type="predicted"/>
<dbReference type="AlphaFoldDB" id="A0A7G9RG79"/>
<sequence length="61" mass="6616">MDLDPFDFDLAELPFDAERLDEADLTIELVLRASAAAGPLTQAEIDEILGIAPRSEEPDSS</sequence>
<evidence type="ECO:0000313" key="2">
    <source>
        <dbReference type="Proteomes" id="UP000515947"/>
    </source>
</evidence>
<name>A0A7G9RG79_9ACTN</name>
<reference evidence="1 2" key="1">
    <citation type="submission" date="2020-08" db="EMBL/GenBank/DDBJ databases">
        <title>Genome sequence of Nocardioides mesophilus KACC 16243T.</title>
        <authorList>
            <person name="Hyun D.-W."/>
            <person name="Bae J.-W."/>
        </authorList>
    </citation>
    <scope>NUCLEOTIDE SEQUENCE [LARGE SCALE GENOMIC DNA]</scope>
    <source>
        <strain evidence="1 2">KACC 16243</strain>
    </source>
</reference>
<dbReference type="Proteomes" id="UP000515947">
    <property type="component" value="Chromosome"/>
</dbReference>
<dbReference type="EMBL" id="CP060713">
    <property type="protein sequence ID" value="QNN54604.1"/>
    <property type="molecule type" value="Genomic_DNA"/>
</dbReference>